<dbReference type="SUPFAM" id="SSF51735">
    <property type="entry name" value="NAD(P)-binding Rossmann-fold domains"/>
    <property type="match status" value="1"/>
</dbReference>
<evidence type="ECO:0000256" key="3">
    <source>
        <dbReference type="HAMAP-Rule" id="MF_01657"/>
    </source>
</evidence>
<comment type="catalytic activity">
    <reaction evidence="3">
        <text>acetaldehyde + NAD(+) + CoA = acetyl-CoA + NADH + H(+)</text>
        <dbReference type="Rhea" id="RHEA:23288"/>
        <dbReference type="ChEBI" id="CHEBI:15343"/>
        <dbReference type="ChEBI" id="CHEBI:15378"/>
        <dbReference type="ChEBI" id="CHEBI:57287"/>
        <dbReference type="ChEBI" id="CHEBI:57288"/>
        <dbReference type="ChEBI" id="CHEBI:57540"/>
        <dbReference type="ChEBI" id="CHEBI:57945"/>
        <dbReference type="EC" id="1.2.1.10"/>
    </reaction>
</comment>
<feature type="domain" description="Semialdehyde dehydrogenase NAD-binding" evidence="4">
    <location>
        <begin position="5"/>
        <end position="118"/>
    </location>
</feature>
<dbReference type="NCBIfam" id="NF006157">
    <property type="entry name" value="PRK08300.1"/>
    <property type="match status" value="1"/>
</dbReference>
<dbReference type="Pfam" id="PF01118">
    <property type="entry name" value="Semialdhyde_dh"/>
    <property type="match status" value="1"/>
</dbReference>
<dbReference type="PIRSF" id="PIRSF015689">
    <property type="entry name" value="Actaldh_dh_actl"/>
    <property type="match status" value="1"/>
</dbReference>
<dbReference type="Gene3D" id="3.40.50.720">
    <property type="entry name" value="NAD(P)-binding Rossmann-like Domain"/>
    <property type="match status" value="1"/>
</dbReference>
<dbReference type="RefSeq" id="WP_184523193.1">
    <property type="nucleotide sequence ID" value="NZ_JACHGK010000002.1"/>
</dbReference>
<evidence type="ECO:0000259" key="4">
    <source>
        <dbReference type="SMART" id="SM00859"/>
    </source>
</evidence>
<keyword evidence="3" id="KW-0058">Aromatic hydrocarbons catabolism</keyword>
<sequence length="303" mass="32322">MVKVKAAILGSGNIGTDLMYKMLKNDGAMELALMTGIDPQSEGLARARELGIHASYEGVAAILADPEIKIVFDATSAKAHMQCAPALREAGKLAIDLTPAAVGPFVVPTVNLREHLDAMNVNMISCGGQATTPLVYAVNRVVPVHYAEVITTAASLSIGPGTRHNVDEFTQTTANALHIIGGAKISRAIPVFNPAQPPVNMGNTVYAVIKEVFDEEAVKKSVESIVAEISSYVPGYRLKCAPLIDYRDTPWGHLPTVVIMNEVEGAGDFFPTYAGNLDIMTASAYRVGEVYAQHFLGAKEEVK</sequence>
<evidence type="ECO:0000313" key="5">
    <source>
        <dbReference type="EMBL" id="MBB6444273.1"/>
    </source>
</evidence>
<protein>
    <recommendedName>
        <fullName evidence="3">Acetaldehyde dehydrogenase</fullName>
        <ecNumber evidence="3">1.2.1.10</ecNumber>
    </recommendedName>
    <alternativeName>
        <fullName evidence="3">Acetaldehyde dehydrogenase [acetylating]</fullName>
    </alternativeName>
</protein>
<evidence type="ECO:0000256" key="1">
    <source>
        <dbReference type="ARBA" id="ARBA00009244"/>
    </source>
</evidence>
<proteinExistence type="inferred from homology"/>
<feature type="binding site" evidence="3">
    <location>
        <begin position="157"/>
        <end position="165"/>
    </location>
    <ligand>
        <name>NAD(+)</name>
        <dbReference type="ChEBI" id="CHEBI:57540"/>
    </ligand>
</feature>
<dbReference type="NCBIfam" id="TIGR03215">
    <property type="entry name" value="ac_ald_DH_ac"/>
    <property type="match status" value="1"/>
</dbReference>
<dbReference type="GO" id="GO:0051287">
    <property type="term" value="F:NAD binding"/>
    <property type="evidence" value="ECO:0007669"/>
    <property type="project" value="UniProtKB-UniRule"/>
</dbReference>
<feature type="active site" description="Acyl-thioester intermediate" evidence="3">
    <location>
        <position position="126"/>
    </location>
</feature>
<dbReference type="AlphaFoldDB" id="A0A7X0HP42"/>
<evidence type="ECO:0000256" key="2">
    <source>
        <dbReference type="ARBA" id="ARBA00023027"/>
    </source>
</evidence>
<dbReference type="InterPro" id="IPR003361">
    <property type="entry name" value="Acetaldehyde_dehydrogenase"/>
</dbReference>
<reference evidence="5 6" key="1">
    <citation type="submission" date="2020-08" db="EMBL/GenBank/DDBJ databases">
        <title>Genomic Encyclopedia of Type Strains, Phase IV (KMG-IV): sequencing the most valuable type-strain genomes for metagenomic binning, comparative biology and taxonomic classification.</title>
        <authorList>
            <person name="Goeker M."/>
        </authorList>
    </citation>
    <scope>NUCLEOTIDE SEQUENCE [LARGE SCALE GENOMIC DNA]</scope>
    <source>
        <strain evidence="5 6">DSM 5391</strain>
    </source>
</reference>
<feature type="binding site" evidence="3">
    <location>
        <position position="276"/>
    </location>
    <ligand>
        <name>NAD(+)</name>
        <dbReference type="ChEBI" id="CHEBI:57540"/>
    </ligand>
</feature>
<keyword evidence="3 5" id="KW-0560">Oxidoreductase</keyword>
<dbReference type="SMART" id="SM00859">
    <property type="entry name" value="Semialdhyde_dh"/>
    <property type="match status" value="1"/>
</dbReference>
<comment type="similarity">
    <text evidence="1 3">Belongs to the acetaldehyde dehydrogenase family.</text>
</comment>
<comment type="caution">
    <text evidence="5">The sequence shown here is derived from an EMBL/GenBank/DDBJ whole genome shotgun (WGS) entry which is preliminary data.</text>
</comment>
<keyword evidence="6" id="KW-1185">Reference proteome</keyword>
<evidence type="ECO:0000313" key="6">
    <source>
        <dbReference type="Proteomes" id="UP000531594"/>
    </source>
</evidence>
<keyword evidence="2 3" id="KW-0520">NAD</keyword>
<dbReference type="CDD" id="cd23933">
    <property type="entry name" value="ALDH_C"/>
    <property type="match status" value="1"/>
</dbReference>
<dbReference type="InterPro" id="IPR015426">
    <property type="entry name" value="Acetylaldehyde_DH_C"/>
</dbReference>
<dbReference type="Gene3D" id="3.30.360.10">
    <property type="entry name" value="Dihydrodipicolinate Reductase, domain 2"/>
    <property type="match status" value="1"/>
</dbReference>
<dbReference type="InterPro" id="IPR000534">
    <property type="entry name" value="Semialdehyde_DH_NAD-bd"/>
</dbReference>
<dbReference type="InterPro" id="IPR036291">
    <property type="entry name" value="NAD(P)-bd_dom_sf"/>
</dbReference>
<dbReference type="EMBL" id="JACHGK010000002">
    <property type="protein sequence ID" value="MBB6444273.1"/>
    <property type="molecule type" value="Genomic_DNA"/>
</dbReference>
<name>A0A7X0HP42_9BACI</name>
<dbReference type="GO" id="GO:0008774">
    <property type="term" value="F:acetaldehyde dehydrogenase (acetylating) activity"/>
    <property type="evidence" value="ECO:0007669"/>
    <property type="project" value="UniProtKB-UniRule"/>
</dbReference>
<dbReference type="Pfam" id="PF09290">
    <property type="entry name" value="AcetDehyd-dimer"/>
    <property type="match status" value="1"/>
</dbReference>
<dbReference type="HAMAP" id="MF_01657">
    <property type="entry name" value="Ac_ald_DH_ac"/>
    <property type="match status" value="1"/>
</dbReference>
<accession>A0A7X0HP42</accession>
<dbReference type="SUPFAM" id="SSF55347">
    <property type="entry name" value="Glyceraldehyde-3-phosphate dehydrogenase-like, C-terminal domain"/>
    <property type="match status" value="1"/>
</dbReference>
<dbReference type="EC" id="1.2.1.10" evidence="3"/>
<gene>
    <name evidence="5" type="ORF">HNR53_000881</name>
</gene>
<dbReference type="Proteomes" id="UP000531594">
    <property type="component" value="Unassembled WGS sequence"/>
</dbReference>
<feature type="binding site" evidence="3">
    <location>
        <begin position="11"/>
        <end position="14"/>
    </location>
    <ligand>
        <name>NAD(+)</name>
        <dbReference type="ChEBI" id="CHEBI:57540"/>
    </ligand>
</feature>
<organism evidence="5 6">
    <name type="scientific">Bacillus benzoevorans</name>
    <dbReference type="NCBI Taxonomy" id="1456"/>
    <lineage>
        <taxon>Bacteria</taxon>
        <taxon>Bacillati</taxon>
        <taxon>Bacillota</taxon>
        <taxon>Bacilli</taxon>
        <taxon>Bacillales</taxon>
        <taxon>Bacillaceae</taxon>
        <taxon>Bacillus</taxon>
    </lineage>
</organism>